<dbReference type="InterPro" id="IPR017956">
    <property type="entry name" value="AT_hook_DNA-bd_motif"/>
</dbReference>
<reference evidence="2" key="1">
    <citation type="journal article" date="2012" name="PLoS Genet.">
        <title>Comparative analysis of the genomes of two field isolates of the rice blast fungus Magnaporthe oryzae.</title>
        <authorList>
            <person name="Xue M."/>
            <person name="Yang J."/>
            <person name="Li Z."/>
            <person name="Hu S."/>
            <person name="Yao N."/>
            <person name="Dean R.A."/>
            <person name="Zhao W."/>
            <person name="Shen M."/>
            <person name="Zhang H."/>
            <person name="Li C."/>
            <person name="Liu L."/>
            <person name="Cao L."/>
            <person name="Xu X."/>
            <person name="Xing Y."/>
            <person name="Hsiang T."/>
            <person name="Zhang Z."/>
            <person name="Xu J.R."/>
            <person name="Peng Y.L."/>
        </authorList>
    </citation>
    <scope>NUCLEOTIDE SEQUENCE</scope>
    <source>
        <strain evidence="2">Y34</strain>
    </source>
</reference>
<dbReference type="SMART" id="SM00384">
    <property type="entry name" value="AT_hook"/>
    <property type="match status" value="2"/>
</dbReference>
<gene>
    <name evidence="2" type="ORF">OOU_Y34scaffold00516g76</name>
</gene>
<dbReference type="Proteomes" id="UP000011086">
    <property type="component" value="Unassembled WGS sequence"/>
</dbReference>
<feature type="compositionally biased region" description="Basic residues" evidence="1">
    <location>
        <begin position="620"/>
        <end position="631"/>
    </location>
</feature>
<proteinExistence type="predicted"/>
<protein>
    <submittedName>
        <fullName evidence="2">Uncharacterized protein</fullName>
    </submittedName>
</protein>
<feature type="compositionally biased region" description="Basic and acidic residues" evidence="1">
    <location>
        <begin position="489"/>
        <end position="499"/>
    </location>
</feature>
<evidence type="ECO:0000313" key="2">
    <source>
        <dbReference type="EMBL" id="ELQ39041.1"/>
    </source>
</evidence>
<feature type="region of interest" description="Disordered" evidence="1">
    <location>
        <begin position="598"/>
        <end position="677"/>
    </location>
</feature>
<dbReference type="AlphaFoldDB" id="A0AA97NZA0"/>
<accession>A0AA97NZA0</accession>
<feature type="compositionally biased region" description="Basic and acidic residues" evidence="1">
    <location>
        <begin position="661"/>
        <end position="670"/>
    </location>
</feature>
<name>A0AA97NZA0_PYRO3</name>
<organism evidence="2">
    <name type="scientific">Pyricularia oryzae (strain Y34)</name>
    <name type="common">Rice blast fungus</name>
    <name type="synonym">Magnaporthe oryzae</name>
    <dbReference type="NCBI Taxonomy" id="1143189"/>
    <lineage>
        <taxon>Eukaryota</taxon>
        <taxon>Fungi</taxon>
        <taxon>Dikarya</taxon>
        <taxon>Ascomycota</taxon>
        <taxon>Pezizomycotina</taxon>
        <taxon>Sordariomycetes</taxon>
        <taxon>Sordariomycetidae</taxon>
        <taxon>Magnaporthales</taxon>
        <taxon>Pyriculariaceae</taxon>
        <taxon>Pyricularia</taxon>
    </lineage>
</organism>
<sequence>MLLSAQSYLRNIDSDGTGSCRTATSVSPDMFRVIHFPLRHILQRCFKVNKKHALTYSPSYVPLVATISHATLAVALTAIVGRGLYFSYKSLSPTQSTRPRLANRERLVPVFSALAALSLALAARSTSQYASISYSKWADERGIDSGGWLPYLTGGNLRRWLYDTPVYRDALEIVAEKARRFWWAQQADLGLVSWALLLSIEGHRRRIPHLWAYLALSQLVNLSYAQNLFYVALLLTPVPLADEGNRGDQGDSVFTRALRQIFPPKPANWCPHPGLFLSILFLNLGAVSLLPFVAETSATTDGIISLAVTTLATRAFSFTLVAMPAAIPVSWGTVHAHPHDAYGAYSQIFRTASLASLVLHGKASLTALVYNTPGSHVHRHIRIQGVIPSSLAWEDKRRTEWERTATAVTKVLGSTSDHPVVAAVGNDVLLSALSLGIWAAARALEPKHILRSCWPFYSPGTAARSMAEDISSLAEDYADGVEVGPADEATVKSELDHQDMPISPRKRGRPPKNAAIASVPSCDEAPPTIRRRGRPRKVKQEEPEPEPEPEQIADPTYEPTPQQAAQVVEGDSLPDEDLDWEVAALAWGITALGGLGCGSAGVYGGEFKLGNSEKSLHRVTPPKKRGHQKGTKKQEPGSEQSGTTCERKKMTGHGRQNPPASKDRNEKPPEGRQTARV</sequence>
<feature type="region of interest" description="Disordered" evidence="1">
    <location>
        <begin position="488"/>
        <end position="575"/>
    </location>
</feature>
<evidence type="ECO:0000256" key="1">
    <source>
        <dbReference type="SAM" id="MobiDB-lite"/>
    </source>
</evidence>
<dbReference type="GO" id="GO:0003677">
    <property type="term" value="F:DNA binding"/>
    <property type="evidence" value="ECO:0007669"/>
    <property type="project" value="InterPro"/>
</dbReference>
<dbReference type="EMBL" id="JH793871">
    <property type="protein sequence ID" value="ELQ39041.1"/>
    <property type="molecule type" value="Genomic_DNA"/>
</dbReference>